<dbReference type="GO" id="GO:0006412">
    <property type="term" value="P:translation"/>
    <property type="evidence" value="ECO:0007669"/>
    <property type="project" value="UniProtKB-UniRule"/>
</dbReference>
<dbReference type="InterPro" id="IPR012677">
    <property type="entry name" value="Nucleotide-bd_a/b_plait_sf"/>
</dbReference>
<dbReference type="GO" id="GO:0005840">
    <property type="term" value="C:ribosome"/>
    <property type="evidence" value="ECO:0007669"/>
    <property type="project" value="UniProtKB-KW"/>
</dbReference>
<dbReference type="PROSITE" id="PS00050">
    <property type="entry name" value="RIBOSOMAL_L23"/>
    <property type="match status" value="1"/>
</dbReference>
<keyword evidence="5 6" id="KW-0687">Ribonucleoprotein</keyword>
<dbReference type="STRING" id="1801990.A2V69_03415"/>
<dbReference type="NCBIfam" id="NF004363">
    <property type="entry name" value="PRK05738.2-4"/>
    <property type="match status" value="1"/>
</dbReference>
<dbReference type="Gene3D" id="3.30.70.330">
    <property type="match status" value="1"/>
</dbReference>
<comment type="caution">
    <text evidence="8">The sequence shown here is derived from an EMBL/GenBank/DDBJ whole genome shotgun (WGS) entry which is preliminary data.</text>
</comment>
<evidence type="ECO:0000313" key="8">
    <source>
        <dbReference type="EMBL" id="OGZ32930.1"/>
    </source>
</evidence>
<dbReference type="FunFam" id="3.30.70.330:FF:000001">
    <property type="entry name" value="50S ribosomal protein L23"/>
    <property type="match status" value="1"/>
</dbReference>
<dbReference type="GO" id="GO:0003735">
    <property type="term" value="F:structural constituent of ribosome"/>
    <property type="evidence" value="ECO:0007669"/>
    <property type="project" value="InterPro"/>
</dbReference>
<comment type="similarity">
    <text evidence="1 6 7">Belongs to the universal ribosomal protein uL23 family.</text>
</comment>
<reference evidence="8 9" key="1">
    <citation type="journal article" date="2016" name="Nat. Commun.">
        <title>Thousands of microbial genomes shed light on interconnected biogeochemical processes in an aquifer system.</title>
        <authorList>
            <person name="Anantharaman K."/>
            <person name="Brown C.T."/>
            <person name="Hug L.A."/>
            <person name="Sharon I."/>
            <person name="Castelle C.J."/>
            <person name="Probst A.J."/>
            <person name="Thomas B.C."/>
            <person name="Singh A."/>
            <person name="Wilkins M.J."/>
            <person name="Karaoz U."/>
            <person name="Brodie E.L."/>
            <person name="Williams K.H."/>
            <person name="Hubbard S.S."/>
            <person name="Banfield J.F."/>
        </authorList>
    </citation>
    <scope>NUCLEOTIDE SEQUENCE [LARGE SCALE GENOMIC DNA]</scope>
</reference>
<evidence type="ECO:0000256" key="1">
    <source>
        <dbReference type="ARBA" id="ARBA00006700"/>
    </source>
</evidence>
<evidence type="ECO:0000256" key="7">
    <source>
        <dbReference type="RuleBase" id="RU003934"/>
    </source>
</evidence>
<proteinExistence type="inferred from homology"/>
<dbReference type="InterPro" id="IPR012678">
    <property type="entry name" value="Ribosomal_uL23/eL15/eS24_sf"/>
</dbReference>
<evidence type="ECO:0000256" key="2">
    <source>
        <dbReference type="ARBA" id="ARBA00022730"/>
    </source>
</evidence>
<comment type="function">
    <text evidence="6">One of the early assembly proteins it binds 23S rRNA. One of the proteins that surrounds the polypeptide exit tunnel on the outside of the ribosome. Forms the main docking site for trigger factor binding to the ribosome.</text>
</comment>
<dbReference type="HAMAP" id="MF_01369_B">
    <property type="entry name" value="Ribosomal_uL23_B"/>
    <property type="match status" value="1"/>
</dbReference>
<name>A0A1G2F5M8_9BACT</name>
<dbReference type="SUPFAM" id="SSF54189">
    <property type="entry name" value="Ribosomal proteins S24e, L23 and L15e"/>
    <property type="match status" value="1"/>
</dbReference>
<keyword evidence="2 6" id="KW-0699">rRNA-binding</keyword>
<dbReference type="AlphaFoldDB" id="A0A1G2F5M8"/>
<evidence type="ECO:0000313" key="9">
    <source>
        <dbReference type="Proteomes" id="UP000177810"/>
    </source>
</evidence>
<evidence type="ECO:0000256" key="6">
    <source>
        <dbReference type="HAMAP-Rule" id="MF_01369"/>
    </source>
</evidence>
<keyword evidence="3 6" id="KW-0694">RNA-binding</keyword>
<dbReference type="EMBL" id="MHMT01000011">
    <property type="protein sequence ID" value="OGZ32930.1"/>
    <property type="molecule type" value="Genomic_DNA"/>
</dbReference>
<evidence type="ECO:0000256" key="5">
    <source>
        <dbReference type="ARBA" id="ARBA00023274"/>
    </source>
</evidence>
<evidence type="ECO:0000256" key="3">
    <source>
        <dbReference type="ARBA" id="ARBA00022884"/>
    </source>
</evidence>
<comment type="subunit">
    <text evidence="6">Part of the 50S ribosomal subunit. Contacts protein L29, and trigger factor when it is bound to the ribosome.</text>
</comment>
<dbReference type="InterPro" id="IPR001014">
    <property type="entry name" value="Ribosomal_uL23_CS"/>
</dbReference>
<dbReference type="Proteomes" id="UP000177810">
    <property type="component" value="Unassembled WGS sequence"/>
</dbReference>
<accession>A0A1G2F5M8</accession>
<dbReference type="GO" id="GO:1990904">
    <property type="term" value="C:ribonucleoprotein complex"/>
    <property type="evidence" value="ECO:0007669"/>
    <property type="project" value="UniProtKB-KW"/>
</dbReference>
<dbReference type="Pfam" id="PF00276">
    <property type="entry name" value="Ribosomal_L23"/>
    <property type="match status" value="1"/>
</dbReference>
<gene>
    <name evidence="6" type="primary">rplW</name>
    <name evidence="8" type="ORF">A2V69_03415</name>
</gene>
<keyword evidence="4 6" id="KW-0689">Ribosomal protein</keyword>
<dbReference type="PANTHER" id="PTHR11620">
    <property type="entry name" value="60S RIBOSOMAL PROTEIN L23A"/>
    <property type="match status" value="1"/>
</dbReference>
<protein>
    <recommendedName>
        <fullName evidence="6">Large ribosomal subunit protein uL23</fullName>
    </recommendedName>
</protein>
<sequence>MGEVYKILKEPHISEKSTDLSNDGKYTFRVFSRSNKVEIKKAINDLYGVRVKDVRIINIKPKSRTLRGLEGKRKGYKKAIITLEKGEKIEVLPH</sequence>
<dbReference type="GO" id="GO:0019843">
    <property type="term" value="F:rRNA binding"/>
    <property type="evidence" value="ECO:0007669"/>
    <property type="project" value="UniProtKB-UniRule"/>
</dbReference>
<dbReference type="InterPro" id="IPR013025">
    <property type="entry name" value="Ribosomal_uL23-like"/>
</dbReference>
<organism evidence="8 9">
    <name type="scientific">Candidatus Portnoybacteria bacterium RBG_13_40_8</name>
    <dbReference type="NCBI Taxonomy" id="1801990"/>
    <lineage>
        <taxon>Bacteria</taxon>
        <taxon>Candidatus Portnoyibacteriota</taxon>
    </lineage>
</organism>
<evidence type="ECO:0000256" key="4">
    <source>
        <dbReference type="ARBA" id="ARBA00022980"/>
    </source>
</evidence>